<evidence type="ECO:0000313" key="2">
    <source>
        <dbReference type="EMBL" id="KAF2672395.1"/>
    </source>
</evidence>
<organism evidence="2 3">
    <name type="scientific">Microthyrium microscopicum</name>
    <dbReference type="NCBI Taxonomy" id="703497"/>
    <lineage>
        <taxon>Eukaryota</taxon>
        <taxon>Fungi</taxon>
        <taxon>Dikarya</taxon>
        <taxon>Ascomycota</taxon>
        <taxon>Pezizomycotina</taxon>
        <taxon>Dothideomycetes</taxon>
        <taxon>Dothideomycetes incertae sedis</taxon>
        <taxon>Microthyriales</taxon>
        <taxon>Microthyriaceae</taxon>
        <taxon>Microthyrium</taxon>
    </lineage>
</organism>
<feature type="region of interest" description="Disordered" evidence="1">
    <location>
        <begin position="113"/>
        <end position="151"/>
    </location>
</feature>
<evidence type="ECO:0000313" key="3">
    <source>
        <dbReference type="Proteomes" id="UP000799302"/>
    </source>
</evidence>
<name>A0A6A6UJE3_9PEZI</name>
<protein>
    <submittedName>
        <fullName evidence="2">Uncharacterized protein</fullName>
    </submittedName>
</protein>
<dbReference type="AlphaFoldDB" id="A0A6A6UJE3"/>
<gene>
    <name evidence="2" type="ORF">BT63DRAFT_411668</name>
</gene>
<feature type="compositionally biased region" description="Basic and acidic residues" evidence="1">
    <location>
        <begin position="304"/>
        <end position="315"/>
    </location>
</feature>
<dbReference type="EMBL" id="MU004232">
    <property type="protein sequence ID" value="KAF2672395.1"/>
    <property type="molecule type" value="Genomic_DNA"/>
</dbReference>
<dbReference type="Proteomes" id="UP000799302">
    <property type="component" value="Unassembled WGS sequence"/>
</dbReference>
<reference evidence="2" key="1">
    <citation type="journal article" date="2020" name="Stud. Mycol.">
        <title>101 Dothideomycetes genomes: a test case for predicting lifestyles and emergence of pathogens.</title>
        <authorList>
            <person name="Haridas S."/>
            <person name="Albert R."/>
            <person name="Binder M."/>
            <person name="Bloem J."/>
            <person name="Labutti K."/>
            <person name="Salamov A."/>
            <person name="Andreopoulos B."/>
            <person name="Baker S."/>
            <person name="Barry K."/>
            <person name="Bills G."/>
            <person name="Bluhm B."/>
            <person name="Cannon C."/>
            <person name="Castanera R."/>
            <person name="Culley D."/>
            <person name="Daum C."/>
            <person name="Ezra D."/>
            <person name="Gonzalez J."/>
            <person name="Henrissat B."/>
            <person name="Kuo A."/>
            <person name="Liang C."/>
            <person name="Lipzen A."/>
            <person name="Lutzoni F."/>
            <person name="Magnuson J."/>
            <person name="Mondo S."/>
            <person name="Nolan M."/>
            <person name="Ohm R."/>
            <person name="Pangilinan J."/>
            <person name="Park H.-J."/>
            <person name="Ramirez L."/>
            <person name="Alfaro M."/>
            <person name="Sun H."/>
            <person name="Tritt A."/>
            <person name="Yoshinaga Y."/>
            <person name="Zwiers L.-H."/>
            <person name="Turgeon B."/>
            <person name="Goodwin S."/>
            <person name="Spatafora J."/>
            <person name="Crous P."/>
            <person name="Grigoriev I."/>
        </authorList>
    </citation>
    <scope>NUCLEOTIDE SEQUENCE</scope>
    <source>
        <strain evidence="2">CBS 115976</strain>
    </source>
</reference>
<feature type="region of interest" description="Disordered" evidence="1">
    <location>
        <begin position="293"/>
        <end position="315"/>
    </location>
</feature>
<accession>A0A6A6UJE3</accession>
<feature type="compositionally biased region" description="Polar residues" evidence="1">
    <location>
        <begin position="140"/>
        <end position="150"/>
    </location>
</feature>
<evidence type="ECO:0000256" key="1">
    <source>
        <dbReference type="SAM" id="MobiDB-lite"/>
    </source>
</evidence>
<sequence>MPSTPFVQLSQLTSMRKPCTTSVNLANWRLRPSQCAFPCAPKALPSPSLIDKLLASKGKVVAGVAVVGVLGLAWLKHTERLQAKSAKNARSNSSESKLPTLAQEPLVKSSLFSRNPFKESSPPTSDDDTDTDWTVTTSSRPQASNNSPSSPKDIVWIPTNWQWILAPITSTAIFILDATPIPIISSIVVLLSHIIPVRHITDTLRSTIKRIHSSFTSKRRRITSDDHSLDDLDRVCNWRDSFLAERAAGKARLQRDLRDELVSEHFAHLKEQRRKCIVDDLALRRRKTRWDATDSAHNSEWSETPDRSRTSSPEPEKVVEIVGEQAVEAIDQTKAYFAEFKAILEKNKRLQEEEVLEERLQMNEARFLQPCTAATKNLHWGNQQDVAKGHIGGSCVPIKMSGQIYYGLKGFLV</sequence>
<proteinExistence type="predicted"/>
<keyword evidence="3" id="KW-1185">Reference proteome</keyword>